<dbReference type="Pfam" id="PF00072">
    <property type="entry name" value="Response_reg"/>
    <property type="match status" value="1"/>
</dbReference>
<dbReference type="SUPFAM" id="SSF46785">
    <property type="entry name" value="Winged helix' DNA-binding domain"/>
    <property type="match status" value="1"/>
</dbReference>
<protein>
    <recommendedName>
        <fullName evidence="9">Transcriptional regulatory protein</fullName>
    </recommendedName>
</protein>
<evidence type="ECO:0000256" key="5">
    <source>
        <dbReference type="ARBA" id="ARBA00023015"/>
    </source>
</evidence>
<evidence type="ECO:0000256" key="2">
    <source>
        <dbReference type="ARBA" id="ARBA00022490"/>
    </source>
</evidence>
<dbReference type="PIRSF" id="PIRSF006171">
    <property type="entry name" value="RR_citrat_malat"/>
    <property type="match status" value="1"/>
</dbReference>
<dbReference type="RefSeq" id="WP_204699530.1">
    <property type="nucleotide sequence ID" value="NZ_JAFBEC010000016.1"/>
</dbReference>
<dbReference type="InterPro" id="IPR051271">
    <property type="entry name" value="2C-system_Tx_regulators"/>
</dbReference>
<evidence type="ECO:0000256" key="8">
    <source>
        <dbReference type="ARBA" id="ARBA00023163"/>
    </source>
</evidence>
<feature type="modified residue" description="4-aspartylphosphate" evidence="10">
    <location>
        <position position="54"/>
    </location>
</feature>
<dbReference type="InterPro" id="IPR024187">
    <property type="entry name" value="Sig_transdc_resp-reg_cit/mal"/>
</dbReference>
<keyword evidence="7 9" id="KW-0010">Activator</keyword>
<dbReference type="PANTHER" id="PTHR45526">
    <property type="entry name" value="TRANSCRIPTIONAL REGULATORY PROTEIN DPIA"/>
    <property type="match status" value="1"/>
</dbReference>
<gene>
    <name evidence="12" type="ORF">JOD17_003884</name>
</gene>
<keyword evidence="3 10" id="KW-0597">Phosphoprotein</keyword>
<evidence type="ECO:0000313" key="12">
    <source>
        <dbReference type="EMBL" id="MBM7634758.1"/>
    </source>
</evidence>
<keyword evidence="13" id="KW-1185">Reference proteome</keyword>
<dbReference type="Gene3D" id="3.40.50.2300">
    <property type="match status" value="1"/>
</dbReference>
<evidence type="ECO:0000256" key="6">
    <source>
        <dbReference type="ARBA" id="ARBA00023125"/>
    </source>
</evidence>
<evidence type="ECO:0000256" key="4">
    <source>
        <dbReference type="ARBA" id="ARBA00023012"/>
    </source>
</evidence>
<evidence type="ECO:0000256" key="3">
    <source>
        <dbReference type="ARBA" id="ARBA00022553"/>
    </source>
</evidence>
<dbReference type="InterPro" id="IPR011006">
    <property type="entry name" value="CheY-like_superfamily"/>
</dbReference>
<comment type="caution">
    <text evidence="12">The sequence shown here is derived from an EMBL/GenBank/DDBJ whole genome shotgun (WGS) entry which is preliminary data.</text>
</comment>
<keyword evidence="8 9" id="KW-0804">Transcription</keyword>
<dbReference type="Proteomes" id="UP000741863">
    <property type="component" value="Unassembled WGS sequence"/>
</dbReference>
<feature type="domain" description="Response regulatory" evidence="11">
    <location>
        <begin position="3"/>
        <end position="119"/>
    </location>
</feature>
<dbReference type="SUPFAM" id="SSF52172">
    <property type="entry name" value="CheY-like"/>
    <property type="match status" value="1"/>
</dbReference>
<keyword evidence="6 9" id="KW-0238">DNA-binding</keyword>
<dbReference type="EMBL" id="JAFBEC010000016">
    <property type="protein sequence ID" value="MBM7634758.1"/>
    <property type="molecule type" value="Genomic_DNA"/>
</dbReference>
<organism evidence="12 13">
    <name type="scientific">Geomicrobium sediminis</name>
    <dbReference type="NCBI Taxonomy" id="1347788"/>
    <lineage>
        <taxon>Bacteria</taxon>
        <taxon>Bacillati</taxon>
        <taxon>Bacillota</taxon>
        <taxon>Bacilli</taxon>
        <taxon>Bacillales</taxon>
        <taxon>Geomicrobium</taxon>
    </lineage>
</organism>
<dbReference type="PROSITE" id="PS50110">
    <property type="entry name" value="RESPONSE_REGULATORY"/>
    <property type="match status" value="1"/>
</dbReference>
<dbReference type="PANTHER" id="PTHR45526:SF1">
    <property type="entry name" value="TRANSCRIPTIONAL REGULATORY PROTEIN DCUR-RELATED"/>
    <property type="match status" value="1"/>
</dbReference>
<evidence type="ECO:0000259" key="11">
    <source>
        <dbReference type="PROSITE" id="PS50110"/>
    </source>
</evidence>
<comment type="subcellular location">
    <subcellularLocation>
        <location evidence="1 9">Cytoplasm</location>
    </subcellularLocation>
</comment>
<dbReference type="InterPro" id="IPR036390">
    <property type="entry name" value="WH_DNA-bd_sf"/>
</dbReference>
<accession>A0ABS2PH41</accession>
<sequence>MYSIGAIDDEPLIIKFHELYTDKVDGYVWKGSANTLSSGKEMILNKKLDLLLLDIYLDHENGLQLLQFIRNENIDLDVILITSANDMESITLGKRYGAIDFLVKPFTFERFKEALERYQSFQKLAKPLNQQTEIDQLFHDQRLEGHLPRDLPKGITKETAIRVLHAFNDCTSWLTTAQLSDQTQISHVSLRKYLRFFSETGLLSKEVIYKASGRPLQQYQLTSKGEEIKQNGFI</sequence>
<keyword evidence="4 9" id="KW-0902">Two-component regulatory system</keyword>
<name>A0ABS2PH41_9BACL</name>
<keyword evidence="2 9" id="KW-0963">Cytoplasm</keyword>
<dbReference type="SMART" id="SM00448">
    <property type="entry name" value="REC"/>
    <property type="match status" value="1"/>
</dbReference>
<evidence type="ECO:0000313" key="13">
    <source>
        <dbReference type="Proteomes" id="UP000741863"/>
    </source>
</evidence>
<evidence type="ECO:0000256" key="10">
    <source>
        <dbReference type="PROSITE-ProRule" id="PRU00169"/>
    </source>
</evidence>
<dbReference type="InterPro" id="IPR001789">
    <property type="entry name" value="Sig_transdc_resp-reg_receiver"/>
</dbReference>
<keyword evidence="5 9" id="KW-0805">Transcription regulation</keyword>
<reference evidence="12 13" key="1">
    <citation type="submission" date="2021-01" db="EMBL/GenBank/DDBJ databases">
        <title>Genomic Encyclopedia of Type Strains, Phase IV (KMG-IV): sequencing the most valuable type-strain genomes for metagenomic binning, comparative biology and taxonomic classification.</title>
        <authorList>
            <person name="Goeker M."/>
        </authorList>
    </citation>
    <scope>NUCLEOTIDE SEQUENCE [LARGE SCALE GENOMIC DNA]</scope>
    <source>
        <strain evidence="12 13">DSM 25540</strain>
    </source>
</reference>
<proteinExistence type="predicted"/>
<evidence type="ECO:0000256" key="9">
    <source>
        <dbReference type="PIRNR" id="PIRNR006171"/>
    </source>
</evidence>
<evidence type="ECO:0000256" key="7">
    <source>
        <dbReference type="ARBA" id="ARBA00023159"/>
    </source>
</evidence>
<evidence type="ECO:0000256" key="1">
    <source>
        <dbReference type="ARBA" id="ARBA00004496"/>
    </source>
</evidence>